<name>A0A0F9KXX6_9ZZZZ</name>
<dbReference type="EMBL" id="LAZR01013796">
    <property type="protein sequence ID" value="KKM20300.1"/>
    <property type="molecule type" value="Genomic_DNA"/>
</dbReference>
<gene>
    <name evidence="1" type="ORF">LCGC14_1646890</name>
</gene>
<evidence type="ECO:0000313" key="1">
    <source>
        <dbReference type="EMBL" id="KKM20300.1"/>
    </source>
</evidence>
<dbReference type="AlphaFoldDB" id="A0A0F9KXX6"/>
<protein>
    <submittedName>
        <fullName evidence="1">Uncharacterized protein</fullName>
    </submittedName>
</protein>
<comment type="caution">
    <text evidence="1">The sequence shown here is derived from an EMBL/GenBank/DDBJ whole genome shotgun (WGS) entry which is preliminary data.</text>
</comment>
<reference evidence="1" key="1">
    <citation type="journal article" date="2015" name="Nature">
        <title>Complex archaea that bridge the gap between prokaryotes and eukaryotes.</title>
        <authorList>
            <person name="Spang A."/>
            <person name="Saw J.H."/>
            <person name="Jorgensen S.L."/>
            <person name="Zaremba-Niedzwiedzka K."/>
            <person name="Martijn J."/>
            <person name="Lind A.E."/>
            <person name="van Eijk R."/>
            <person name="Schleper C."/>
            <person name="Guy L."/>
            <person name="Ettema T.J."/>
        </authorList>
    </citation>
    <scope>NUCLEOTIDE SEQUENCE</scope>
</reference>
<feature type="non-terminal residue" evidence="1">
    <location>
        <position position="1"/>
    </location>
</feature>
<organism evidence="1">
    <name type="scientific">marine sediment metagenome</name>
    <dbReference type="NCBI Taxonomy" id="412755"/>
    <lineage>
        <taxon>unclassified sequences</taxon>
        <taxon>metagenomes</taxon>
        <taxon>ecological metagenomes</taxon>
    </lineage>
</organism>
<proteinExistence type="predicted"/>
<accession>A0A0F9KXX6</accession>
<sequence>SPEGPGQREYFNSESWRYFVGRMVRQLTILDNQHRYGIDDMTQVFDIVKSALVAVAVHDDNMRVTSFEQQDEICAEEPSEDTFNAMGRAGTEWWDRYRLLLPTRGAPSEIVGGLRPTTGVLQKCKDPYEKSGRPWCIYKHRESDWDEPLTRQPKGWPIVEEIAVHFLLTNVNKSPDSLGNESLSASEQL</sequence>